<evidence type="ECO:0000256" key="4">
    <source>
        <dbReference type="ARBA" id="ARBA00023235"/>
    </source>
</evidence>
<dbReference type="EC" id="5.4.2.7" evidence="5 6"/>
<dbReference type="SUPFAM" id="SSF53649">
    <property type="entry name" value="Alkaline phosphatase-like"/>
    <property type="match status" value="1"/>
</dbReference>
<dbReference type="InterPro" id="IPR010045">
    <property type="entry name" value="DeoB"/>
</dbReference>
<dbReference type="RefSeq" id="WP_258388385.1">
    <property type="nucleotide sequence ID" value="NZ_CP091430.1"/>
</dbReference>
<dbReference type="GO" id="GO:0008973">
    <property type="term" value="F:phosphopentomutase activity"/>
    <property type="evidence" value="ECO:0007669"/>
    <property type="project" value="UniProtKB-EC"/>
</dbReference>
<comment type="subcellular location">
    <subcellularLocation>
        <location evidence="5">Cytoplasm</location>
    </subcellularLocation>
</comment>
<sequence>MRFERITLIVLDSVGIGELPDAASFGDTGSHTIGHILERMPALALPHMRSWGLDRIAPLGDWKPEGDAKAYHGKMAEVSVGKDTMTGHWELAGLRVTVPFRTFPDGFPRELLDEFEARTGRGVLGNKPASGTEILDELGEEQMRTGKWIVYTSADSVFQIAAHEDIIPLEELYEGCKIARELTLKDPYAVGRVIARPYVGTPGDFRRTPNRHDYAVKPPEPTVLNALKEAGRDVIAIGKINDIFSGEGITEAVSTKSNDDGVRQTLAMLERPFQGLLFTNLVDFDALYGHRRDPLGYGEALEAFDLAVPELAGRLGPSDLLILTADHGNDPTYTGTDHTREYVPLLVYGPSLRSHGSLGTRATFADIAATIADNFGVLLPRNGTSFLNELI</sequence>
<dbReference type="CDD" id="cd16009">
    <property type="entry name" value="PPM"/>
    <property type="match status" value="1"/>
</dbReference>
<evidence type="ECO:0000259" key="7">
    <source>
        <dbReference type="Pfam" id="PF01676"/>
    </source>
</evidence>
<comment type="catalytic activity">
    <reaction evidence="5">
        <text>alpha-D-ribose 1-phosphate = D-ribose 5-phosphate</text>
        <dbReference type="Rhea" id="RHEA:18793"/>
        <dbReference type="ChEBI" id="CHEBI:57720"/>
        <dbReference type="ChEBI" id="CHEBI:78346"/>
        <dbReference type="EC" id="5.4.2.7"/>
    </reaction>
</comment>
<dbReference type="SUPFAM" id="SSF143856">
    <property type="entry name" value="DeoB insert domain-like"/>
    <property type="match status" value="1"/>
</dbReference>
<protein>
    <recommendedName>
        <fullName evidence="5 6">Phosphopentomutase</fullName>
        <ecNumber evidence="5 6">5.4.2.7</ecNumber>
    </recommendedName>
    <alternativeName>
        <fullName evidence="5">Phosphodeoxyribomutase</fullName>
    </alternativeName>
</protein>
<keyword evidence="9" id="KW-1185">Reference proteome</keyword>
<dbReference type="NCBIfam" id="TIGR01696">
    <property type="entry name" value="deoB"/>
    <property type="match status" value="1"/>
</dbReference>
<evidence type="ECO:0000256" key="1">
    <source>
        <dbReference type="ARBA" id="ARBA00010373"/>
    </source>
</evidence>
<evidence type="ECO:0000256" key="2">
    <source>
        <dbReference type="ARBA" id="ARBA00022723"/>
    </source>
</evidence>
<comment type="catalytic activity">
    <reaction evidence="5">
        <text>2-deoxy-alpha-D-ribose 1-phosphate = 2-deoxy-D-ribose 5-phosphate</text>
        <dbReference type="Rhea" id="RHEA:27658"/>
        <dbReference type="ChEBI" id="CHEBI:57259"/>
        <dbReference type="ChEBI" id="CHEBI:62877"/>
        <dbReference type="EC" id="5.4.2.7"/>
    </reaction>
</comment>
<proteinExistence type="inferred from homology"/>
<name>A0ABY5SEX5_9BACL</name>
<dbReference type="PIRSF" id="PIRSF001491">
    <property type="entry name" value="Ppentomutase"/>
    <property type="match status" value="1"/>
</dbReference>
<comment type="cofactor">
    <cofactor evidence="5">
        <name>Mn(2+)</name>
        <dbReference type="ChEBI" id="CHEBI:29035"/>
    </cofactor>
    <text evidence="5">Binds 2 manganese ions.</text>
</comment>
<dbReference type="Gene3D" id="3.40.720.10">
    <property type="entry name" value="Alkaline Phosphatase, subunit A"/>
    <property type="match status" value="1"/>
</dbReference>
<comment type="pathway">
    <text evidence="5">Carbohydrate degradation; 2-deoxy-D-ribose 1-phosphate degradation; D-glyceraldehyde 3-phosphate and acetaldehyde from 2-deoxy-alpha-D-ribose 1-phosphate: step 1/2.</text>
</comment>
<evidence type="ECO:0000256" key="6">
    <source>
        <dbReference type="NCBIfam" id="TIGR01696"/>
    </source>
</evidence>
<evidence type="ECO:0000256" key="3">
    <source>
        <dbReference type="ARBA" id="ARBA00023211"/>
    </source>
</evidence>
<feature type="binding site" evidence="5">
    <location>
        <position position="290"/>
    </location>
    <ligand>
        <name>Mn(2+)</name>
        <dbReference type="ChEBI" id="CHEBI:29035"/>
        <label>2</label>
    </ligand>
</feature>
<reference evidence="8" key="1">
    <citation type="submission" date="2022-01" db="EMBL/GenBank/DDBJ databases">
        <title>Paenibacillus spongiae sp. nov., isolated from marine sponge.</title>
        <authorList>
            <person name="Li Z."/>
            <person name="Zhang M."/>
        </authorList>
    </citation>
    <scope>NUCLEOTIDE SEQUENCE</scope>
    <source>
        <strain evidence="8">PHS-Z3</strain>
    </source>
</reference>
<dbReference type="Gene3D" id="3.30.70.1250">
    <property type="entry name" value="Phosphopentomutase"/>
    <property type="match status" value="1"/>
</dbReference>
<keyword evidence="2 5" id="KW-0479">Metal-binding</keyword>
<dbReference type="InterPro" id="IPR017850">
    <property type="entry name" value="Alkaline_phosphatase_core_sf"/>
</dbReference>
<accession>A0ABY5SEX5</accession>
<evidence type="ECO:0000313" key="9">
    <source>
        <dbReference type="Proteomes" id="UP001057877"/>
    </source>
</evidence>
<keyword evidence="5" id="KW-0963">Cytoplasm</keyword>
<dbReference type="HAMAP" id="MF_00740">
    <property type="entry name" value="Phosphopentomut"/>
    <property type="match status" value="1"/>
</dbReference>
<comment type="similarity">
    <text evidence="1 5">Belongs to the phosphopentomutase family.</text>
</comment>
<evidence type="ECO:0000313" key="8">
    <source>
        <dbReference type="EMBL" id="UVI32329.1"/>
    </source>
</evidence>
<dbReference type="PANTHER" id="PTHR21110">
    <property type="entry name" value="PHOSPHOPENTOMUTASE"/>
    <property type="match status" value="1"/>
</dbReference>
<dbReference type="Pfam" id="PF01676">
    <property type="entry name" value="Metalloenzyme"/>
    <property type="match status" value="1"/>
</dbReference>
<feature type="binding site" evidence="5">
    <location>
        <position position="285"/>
    </location>
    <ligand>
        <name>Mn(2+)</name>
        <dbReference type="ChEBI" id="CHEBI:29035"/>
        <label>2</label>
    </ligand>
</feature>
<dbReference type="InterPro" id="IPR024052">
    <property type="entry name" value="Phosphopentomutase_DeoB_cap_sf"/>
</dbReference>
<dbReference type="Proteomes" id="UP001057877">
    <property type="component" value="Chromosome"/>
</dbReference>
<dbReference type="NCBIfam" id="NF003766">
    <property type="entry name" value="PRK05362.1"/>
    <property type="match status" value="1"/>
</dbReference>
<keyword evidence="4 5" id="KW-0413">Isomerase</keyword>
<gene>
    <name evidence="5" type="primary">deoB</name>
    <name evidence="8" type="ORF">L1F29_11130</name>
</gene>
<feature type="domain" description="Metalloenzyme" evidence="7">
    <location>
        <begin position="5"/>
        <end position="377"/>
    </location>
</feature>
<keyword evidence="3 5" id="KW-0464">Manganese</keyword>
<feature type="binding site" evidence="5">
    <location>
        <position position="338"/>
    </location>
    <ligand>
        <name>Mn(2+)</name>
        <dbReference type="ChEBI" id="CHEBI:29035"/>
        <label>2</label>
    </ligand>
</feature>
<dbReference type="InterPro" id="IPR006124">
    <property type="entry name" value="Metalloenzyme"/>
</dbReference>
<dbReference type="PANTHER" id="PTHR21110:SF0">
    <property type="entry name" value="PHOSPHOPENTOMUTASE"/>
    <property type="match status" value="1"/>
</dbReference>
<dbReference type="EMBL" id="CP091430">
    <property type="protein sequence ID" value="UVI32329.1"/>
    <property type="molecule type" value="Genomic_DNA"/>
</dbReference>
<organism evidence="8 9">
    <name type="scientific">Paenibacillus spongiae</name>
    <dbReference type="NCBI Taxonomy" id="2909671"/>
    <lineage>
        <taxon>Bacteria</taxon>
        <taxon>Bacillati</taxon>
        <taxon>Bacillota</taxon>
        <taxon>Bacilli</taxon>
        <taxon>Bacillales</taxon>
        <taxon>Paenibacillaceae</taxon>
        <taxon>Paenibacillus</taxon>
    </lineage>
</organism>
<comment type="function">
    <text evidence="5">Isomerase that catalyzes the conversion of deoxy-ribose 1-phosphate (dRib-1-P) and ribose 1-phosphate (Rib-1-P) to deoxy-ribose 5-phosphate (dRib-5-P) and ribose 5-phosphate (Rib-5-P), respectively.</text>
</comment>
<feature type="binding site" evidence="5">
    <location>
        <position position="326"/>
    </location>
    <ligand>
        <name>Mn(2+)</name>
        <dbReference type="ChEBI" id="CHEBI:29035"/>
        <label>1</label>
    </ligand>
</feature>
<feature type="binding site" evidence="5">
    <location>
        <position position="12"/>
    </location>
    <ligand>
        <name>Mn(2+)</name>
        <dbReference type="ChEBI" id="CHEBI:29035"/>
        <label>1</label>
    </ligand>
</feature>
<feature type="binding site" evidence="5">
    <location>
        <position position="327"/>
    </location>
    <ligand>
        <name>Mn(2+)</name>
        <dbReference type="ChEBI" id="CHEBI:29035"/>
        <label>1</label>
    </ligand>
</feature>
<evidence type="ECO:0000256" key="5">
    <source>
        <dbReference type="HAMAP-Rule" id="MF_00740"/>
    </source>
</evidence>